<accession>A0A6C0B6M8</accession>
<dbReference type="AlphaFoldDB" id="A0A6C0B6M8"/>
<organism evidence="1">
    <name type="scientific">viral metagenome</name>
    <dbReference type="NCBI Taxonomy" id="1070528"/>
    <lineage>
        <taxon>unclassified sequences</taxon>
        <taxon>metagenomes</taxon>
        <taxon>organismal metagenomes</taxon>
    </lineage>
</organism>
<protein>
    <recommendedName>
        <fullName evidence="2">HNH endonuclease</fullName>
    </recommendedName>
</protein>
<name>A0A6C0B6M8_9ZZZZ</name>
<evidence type="ECO:0000313" key="1">
    <source>
        <dbReference type="EMBL" id="QHS87702.1"/>
    </source>
</evidence>
<evidence type="ECO:0008006" key="2">
    <source>
        <dbReference type="Google" id="ProtNLM"/>
    </source>
</evidence>
<sequence length="204" mass="23673">MNIKTVVFDLVKVQSSAPSPFEENKTIEPKEKTIRKTMEEWKFDSKYLERENQLECLIACAPIANLSVGTPLSIGDSVPSIIVGDGNNIRAELRRQVCAKISGYKSQDMKKGIYDDAKFVRFDDVVDLMAERKMSCFYCKKQALLFYEYSRDCDQWTLERIDNARGHNVDNVEIACLNCNLRRRTMYHERYVFTKQMGTVRLLE</sequence>
<reference evidence="1" key="1">
    <citation type="journal article" date="2020" name="Nature">
        <title>Giant virus diversity and host interactions through global metagenomics.</title>
        <authorList>
            <person name="Schulz F."/>
            <person name="Roux S."/>
            <person name="Paez-Espino D."/>
            <person name="Jungbluth S."/>
            <person name="Walsh D.A."/>
            <person name="Denef V.J."/>
            <person name="McMahon K.D."/>
            <person name="Konstantinidis K.T."/>
            <person name="Eloe-Fadrosh E.A."/>
            <person name="Kyrpides N.C."/>
            <person name="Woyke T."/>
        </authorList>
    </citation>
    <scope>NUCLEOTIDE SEQUENCE</scope>
    <source>
        <strain evidence="1">GVMAG-M-3300010157-4</strain>
    </source>
</reference>
<dbReference type="EMBL" id="MN739087">
    <property type="protein sequence ID" value="QHS87702.1"/>
    <property type="molecule type" value="Genomic_DNA"/>
</dbReference>
<proteinExistence type="predicted"/>
<dbReference type="Gene3D" id="3.30.40.220">
    <property type="match status" value="1"/>
</dbReference>